<dbReference type="GO" id="GO:0008615">
    <property type="term" value="P:pyridoxine biosynthetic process"/>
    <property type="evidence" value="ECO:0007669"/>
    <property type="project" value="UniProtKB-UniRule"/>
</dbReference>
<feature type="binding site" evidence="7">
    <location>
        <position position="276"/>
    </location>
    <ligand>
        <name>substrate</name>
    </ligand>
</feature>
<protein>
    <recommendedName>
        <fullName evidence="7">4-hydroxythreonine-4-phosphate dehydrogenase</fullName>
        <ecNumber evidence="7">1.1.1.262</ecNumber>
    </recommendedName>
    <alternativeName>
        <fullName evidence="7">4-(phosphohydroxy)-L-threonine dehydrogenase</fullName>
    </alternativeName>
</protein>
<comment type="catalytic activity">
    <reaction evidence="7">
        <text>4-(phosphooxy)-L-threonine + NAD(+) = 3-amino-2-oxopropyl phosphate + CO2 + NADH</text>
        <dbReference type="Rhea" id="RHEA:32275"/>
        <dbReference type="ChEBI" id="CHEBI:16526"/>
        <dbReference type="ChEBI" id="CHEBI:57279"/>
        <dbReference type="ChEBI" id="CHEBI:57540"/>
        <dbReference type="ChEBI" id="CHEBI:57945"/>
        <dbReference type="ChEBI" id="CHEBI:58452"/>
        <dbReference type="EC" id="1.1.1.262"/>
    </reaction>
</comment>
<evidence type="ECO:0000256" key="4">
    <source>
        <dbReference type="ARBA" id="ARBA00023002"/>
    </source>
</evidence>
<feature type="binding site" evidence="7">
    <location>
        <position position="213"/>
    </location>
    <ligand>
        <name>a divalent metal cation</name>
        <dbReference type="ChEBI" id="CHEBI:60240"/>
        <note>ligand shared between dimeric partners</note>
    </ligand>
</feature>
<evidence type="ECO:0000256" key="2">
    <source>
        <dbReference type="ARBA" id="ARBA00022723"/>
    </source>
</evidence>
<comment type="miscellaneous">
    <text evidence="7">The active site is located at the dimer interface.</text>
</comment>
<accession>A0A850NWC4</accession>
<evidence type="ECO:0000256" key="5">
    <source>
        <dbReference type="ARBA" id="ARBA00023027"/>
    </source>
</evidence>
<name>A0A850NWC4_9PROT</name>
<feature type="binding site" evidence="7">
    <location>
        <position position="268"/>
    </location>
    <ligand>
        <name>a divalent metal cation</name>
        <dbReference type="ChEBI" id="CHEBI:60240"/>
        <note>ligand shared between dimeric partners</note>
    </ligand>
</feature>
<evidence type="ECO:0000256" key="6">
    <source>
        <dbReference type="ARBA" id="ARBA00023096"/>
    </source>
</evidence>
<dbReference type="RefSeq" id="WP_176642913.1">
    <property type="nucleotide sequence ID" value="NZ_JABXXS010000012.1"/>
</dbReference>
<dbReference type="NCBIfam" id="NF003699">
    <property type="entry name" value="PRK05312.1"/>
    <property type="match status" value="1"/>
</dbReference>
<keyword evidence="3 7" id="KW-0521">NADP</keyword>
<reference evidence="8 9" key="1">
    <citation type="submission" date="2020-06" db="EMBL/GenBank/DDBJ databases">
        <title>Description of novel acetic acid bacteria.</title>
        <authorList>
            <person name="Sombolestani A."/>
        </authorList>
    </citation>
    <scope>NUCLEOTIDE SEQUENCE [LARGE SCALE GENOMIC DNA]</scope>
    <source>
        <strain evidence="8 9">LMG 25</strain>
    </source>
</reference>
<dbReference type="Gene3D" id="3.40.718.10">
    <property type="entry name" value="Isopropylmalate Dehydrogenase"/>
    <property type="match status" value="1"/>
</dbReference>
<proteinExistence type="inferred from homology"/>
<evidence type="ECO:0000313" key="8">
    <source>
        <dbReference type="EMBL" id="NVN36715.1"/>
    </source>
</evidence>
<feature type="binding site" evidence="7">
    <location>
        <position position="138"/>
    </location>
    <ligand>
        <name>substrate</name>
    </ligand>
</feature>
<dbReference type="PANTHER" id="PTHR30004:SF6">
    <property type="entry name" value="D-THREONATE 4-PHOSPHATE DEHYDROGENASE"/>
    <property type="match status" value="1"/>
</dbReference>
<comment type="subcellular location">
    <subcellularLocation>
        <location evidence="7">Cytoplasm</location>
    </subcellularLocation>
</comment>
<dbReference type="GO" id="GO:0051287">
    <property type="term" value="F:NAD binding"/>
    <property type="evidence" value="ECO:0007669"/>
    <property type="project" value="InterPro"/>
</dbReference>
<comment type="caution">
    <text evidence="8">The sequence shown here is derived from an EMBL/GenBank/DDBJ whole genome shotgun (WGS) entry which is preliminary data.</text>
</comment>
<comment type="pathway">
    <text evidence="7">Cofactor biosynthesis; pyridoxine 5'-phosphate biosynthesis; pyridoxine 5'-phosphate from D-erythrose 4-phosphate: step 4/5.</text>
</comment>
<dbReference type="NCBIfam" id="TIGR00557">
    <property type="entry name" value="pdxA"/>
    <property type="match status" value="1"/>
</dbReference>
<dbReference type="GO" id="GO:0008270">
    <property type="term" value="F:zinc ion binding"/>
    <property type="evidence" value="ECO:0007669"/>
    <property type="project" value="UniProtKB-UniRule"/>
</dbReference>
<keyword evidence="2 7" id="KW-0479">Metal-binding</keyword>
<comment type="cofactor">
    <cofactor evidence="7">
        <name>Zn(2+)</name>
        <dbReference type="ChEBI" id="CHEBI:29105"/>
    </cofactor>
    <cofactor evidence="7">
        <name>Mg(2+)</name>
        <dbReference type="ChEBI" id="CHEBI:18420"/>
    </cofactor>
    <cofactor evidence="7">
        <name>Co(2+)</name>
        <dbReference type="ChEBI" id="CHEBI:48828"/>
    </cofactor>
    <text evidence="7">Binds 1 divalent metal cation per subunit. Can use ions such as Zn(2+), Mg(2+) or Co(2+).</text>
</comment>
<sequence length="333" mass="34840">MPDASLPLALALALTMGDPAGIGPEITAGAWRAMRQGATPFAVLGDAGLIGQHDVPVREIATIAQAAEVFAHAVPVLPVDLLVAAHAGQPDSRNAPAITASIARAVELARNGQAAGVVTNPISKIVLKKAGFPYPGHTEYLAALCDVPGREVMMLACPELRVVPITIHVSLRRALDELDTSAIIAATRTTHAALQRDFGIAAPRIAIAGLNPHAGEDGSMGTEEQTIIAPAIAILRADGMDISGPWPPDTMFTPPARARYDVAMCMYHDQALIPLKTIDMTQGVNTTLGLPIIRTSPDHGTAFDIAGRGVADPSSLVAALRMAMQMAEHRNRS</sequence>
<dbReference type="HAMAP" id="MF_00536">
    <property type="entry name" value="PdxA"/>
    <property type="match status" value="1"/>
</dbReference>
<organism evidence="8 9">
    <name type="scientific">Komagataeibacter swingsii</name>
    <dbReference type="NCBI Taxonomy" id="215220"/>
    <lineage>
        <taxon>Bacteria</taxon>
        <taxon>Pseudomonadati</taxon>
        <taxon>Pseudomonadota</taxon>
        <taxon>Alphaproteobacteria</taxon>
        <taxon>Acetobacterales</taxon>
        <taxon>Acetobacteraceae</taxon>
        <taxon>Komagataeibacter</taxon>
    </lineage>
</organism>
<keyword evidence="7" id="KW-0862">Zinc</keyword>
<dbReference type="InterPro" id="IPR037510">
    <property type="entry name" value="PdxA"/>
</dbReference>
<dbReference type="GO" id="GO:0050897">
    <property type="term" value="F:cobalt ion binding"/>
    <property type="evidence" value="ECO:0007669"/>
    <property type="project" value="UniProtKB-UniRule"/>
</dbReference>
<dbReference type="SUPFAM" id="SSF53659">
    <property type="entry name" value="Isocitrate/Isopropylmalate dehydrogenase-like"/>
    <property type="match status" value="1"/>
</dbReference>
<keyword evidence="4 7" id="KW-0560">Oxidoreductase</keyword>
<dbReference type="UniPathway" id="UPA00244">
    <property type="reaction ID" value="UER00312"/>
</dbReference>
<dbReference type="EC" id="1.1.1.262" evidence="7"/>
<keyword evidence="7" id="KW-0170">Cobalt</keyword>
<gene>
    <name evidence="7 8" type="primary">pdxA</name>
    <name evidence="8" type="ORF">HUK81_07145</name>
</gene>
<dbReference type="Pfam" id="PF04166">
    <property type="entry name" value="PdxA"/>
    <property type="match status" value="1"/>
</dbReference>
<dbReference type="PANTHER" id="PTHR30004">
    <property type="entry name" value="4-HYDROXYTHREONINE-4-PHOSPHATE DEHYDROGENASE"/>
    <property type="match status" value="1"/>
</dbReference>
<dbReference type="GO" id="GO:0050570">
    <property type="term" value="F:4-hydroxythreonine-4-phosphate dehydrogenase activity"/>
    <property type="evidence" value="ECO:0007669"/>
    <property type="project" value="UniProtKB-UniRule"/>
</dbReference>
<comment type="similarity">
    <text evidence="7">Belongs to the PdxA family.</text>
</comment>
<feature type="binding site" evidence="7">
    <location>
        <position position="168"/>
    </location>
    <ligand>
        <name>a divalent metal cation</name>
        <dbReference type="ChEBI" id="CHEBI:60240"/>
        <note>ligand shared between dimeric partners</note>
    </ligand>
</feature>
<dbReference type="Proteomes" id="UP000522590">
    <property type="component" value="Unassembled WGS sequence"/>
</dbReference>
<comment type="subunit">
    <text evidence="7">Homodimer.</text>
</comment>
<comment type="function">
    <text evidence="7">Catalyzes the NAD(P)-dependent oxidation of 4-(phosphooxy)-L-threonine (HTP) into 2-amino-3-oxo-4-(phosphooxy)butyric acid which spontaneously decarboxylates to form 3-amino-2-oxopropyl phosphate (AHAP).</text>
</comment>
<feature type="binding site" evidence="7">
    <location>
        <position position="137"/>
    </location>
    <ligand>
        <name>substrate</name>
    </ligand>
</feature>
<keyword evidence="7" id="KW-0460">Magnesium</keyword>
<keyword evidence="6 7" id="KW-0664">Pyridoxine biosynthesis</keyword>
<feature type="binding site" evidence="7">
    <location>
        <position position="285"/>
    </location>
    <ligand>
        <name>substrate</name>
    </ligand>
</feature>
<dbReference type="EMBL" id="JABXXS010000012">
    <property type="protein sequence ID" value="NVN36715.1"/>
    <property type="molecule type" value="Genomic_DNA"/>
</dbReference>
<dbReference type="GO" id="GO:0042823">
    <property type="term" value="P:pyridoxal phosphate biosynthetic process"/>
    <property type="evidence" value="ECO:0007669"/>
    <property type="project" value="UniProtKB-UniRule"/>
</dbReference>
<dbReference type="GO" id="GO:0005737">
    <property type="term" value="C:cytoplasm"/>
    <property type="evidence" value="ECO:0007669"/>
    <property type="project" value="UniProtKB-SubCell"/>
</dbReference>
<dbReference type="InterPro" id="IPR005255">
    <property type="entry name" value="PdxA_fam"/>
</dbReference>
<keyword evidence="5 7" id="KW-0520">NAD</keyword>
<evidence type="ECO:0000256" key="1">
    <source>
        <dbReference type="ARBA" id="ARBA00022490"/>
    </source>
</evidence>
<feature type="binding site" evidence="7">
    <location>
        <position position="294"/>
    </location>
    <ligand>
        <name>substrate</name>
    </ligand>
</feature>
<evidence type="ECO:0000313" key="9">
    <source>
        <dbReference type="Proteomes" id="UP000522590"/>
    </source>
</evidence>
<evidence type="ECO:0000256" key="7">
    <source>
        <dbReference type="HAMAP-Rule" id="MF_00536"/>
    </source>
</evidence>
<evidence type="ECO:0000256" key="3">
    <source>
        <dbReference type="ARBA" id="ARBA00022857"/>
    </source>
</evidence>
<dbReference type="AlphaFoldDB" id="A0A850NWC4"/>
<keyword evidence="1 7" id="KW-0963">Cytoplasm</keyword>
<dbReference type="GO" id="GO:0000287">
    <property type="term" value="F:magnesium ion binding"/>
    <property type="evidence" value="ECO:0007669"/>
    <property type="project" value="UniProtKB-UniRule"/>
</dbReference>